<dbReference type="AlphaFoldDB" id="A0A2N7L873"/>
<organism evidence="2 3">
    <name type="scientific">Enterovibrio norvegicus</name>
    <dbReference type="NCBI Taxonomy" id="188144"/>
    <lineage>
        <taxon>Bacteria</taxon>
        <taxon>Pseudomonadati</taxon>
        <taxon>Pseudomonadota</taxon>
        <taxon>Gammaproteobacteria</taxon>
        <taxon>Vibrionales</taxon>
        <taxon>Vibrionaceae</taxon>
        <taxon>Enterovibrio</taxon>
    </lineage>
</organism>
<dbReference type="RefSeq" id="WP_102391517.1">
    <property type="nucleotide sequence ID" value="NZ_MDAG01000009.1"/>
</dbReference>
<evidence type="ECO:0008006" key="4">
    <source>
        <dbReference type="Google" id="ProtNLM"/>
    </source>
</evidence>
<dbReference type="Proteomes" id="UP000235387">
    <property type="component" value="Unassembled WGS sequence"/>
</dbReference>
<protein>
    <recommendedName>
        <fullName evidence="4">Lipoprotein</fullName>
    </recommendedName>
</protein>
<name>A0A2N7L873_9GAMM</name>
<reference evidence="3" key="1">
    <citation type="submission" date="2016-07" db="EMBL/GenBank/DDBJ databases">
        <title>Nontailed viruses are major unrecognized killers of bacteria in the ocean.</title>
        <authorList>
            <person name="Kauffman K."/>
            <person name="Hussain F."/>
            <person name="Yang J."/>
            <person name="Arevalo P."/>
            <person name="Brown J."/>
            <person name="Cutler M."/>
            <person name="Kelly L."/>
            <person name="Polz M.F."/>
        </authorList>
    </citation>
    <scope>NUCLEOTIDE SEQUENCE [LARGE SCALE GENOMIC DNA]</scope>
    <source>
        <strain evidence="3">10N.261.45.A10</strain>
    </source>
</reference>
<sequence>MKTSQKNTTAGLMLLLVSAITACSQSSGPSVEGNSVLVTPVKYEYTVVVKNNASRQATREILAYMEKNEQQLLAHGVEISWQGSKTHKIAQKAYGWLISRGILLEKMSMTSLENTNDDRIILSTVIHQVQSPSCNYSIISNYHHGNDGCFPDSMRWQSMVYPDNKLAGKGRLSIVSPVVR</sequence>
<dbReference type="PROSITE" id="PS51257">
    <property type="entry name" value="PROKAR_LIPOPROTEIN"/>
    <property type="match status" value="1"/>
</dbReference>
<feature type="chain" id="PRO_5014769734" description="Lipoprotein" evidence="1">
    <location>
        <begin position="25"/>
        <end position="180"/>
    </location>
</feature>
<evidence type="ECO:0000256" key="1">
    <source>
        <dbReference type="SAM" id="SignalP"/>
    </source>
</evidence>
<evidence type="ECO:0000313" key="2">
    <source>
        <dbReference type="EMBL" id="PMN90262.1"/>
    </source>
</evidence>
<proteinExistence type="predicted"/>
<keyword evidence="1" id="KW-0732">Signal</keyword>
<comment type="caution">
    <text evidence="2">The sequence shown here is derived from an EMBL/GenBank/DDBJ whole genome shotgun (WGS) entry which is preliminary data.</text>
</comment>
<dbReference type="EMBL" id="MDAL01000034">
    <property type="protein sequence ID" value="PMN90262.1"/>
    <property type="molecule type" value="Genomic_DNA"/>
</dbReference>
<evidence type="ECO:0000313" key="3">
    <source>
        <dbReference type="Proteomes" id="UP000235387"/>
    </source>
</evidence>
<accession>A0A2N7L873</accession>
<feature type="signal peptide" evidence="1">
    <location>
        <begin position="1"/>
        <end position="24"/>
    </location>
</feature>
<gene>
    <name evidence="2" type="ORF">BCT23_20900</name>
</gene>